<reference evidence="1 2" key="1">
    <citation type="submission" date="2015-04" db="EMBL/GenBank/DDBJ databases">
        <title>The draft genome sequence of Roseovarius sp.R12b.</title>
        <authorList>
            <person name="Li G."/>
            <person name="Lai Q."/>
            <person name="Shao Z."/>
            <person name="Yan P."/>
        </authorList>
    </citation>
    <scope>NUCLEOTIDE SEQUENCE [LARGE SCALE GENOMIC DNA]</scope>
    <source>
        <strain evidence="1 2">R12B</strain>
    </source>
</reference>
<dbReference type="Proteomes" id="UP000051295">
    <property type="component" value="Unassembled WGS sequence"/>
</dbReference>
<dbReference type="PATRIC" id="fig|1641875.4.peg.3564"/>
<name>A0A0T5NMV3_9RHOB</name>
<accession>A0A0T5NMV3</accession>
<sequence>MHKDLSAYYRLLIMTHRRFLIADEEWCASQADMHAIFPAHQMPFSGTIGTPGSRMRRLHDARTDALMRMQTAHEKFTRAKARSAHRRVPKFEVFLLTVQ</sequence>
<organism evidence="1 2">
    <name type="scientific">Roseovarius atlanticus</name>
    <dbReference type="NCBI Taxonomy" id="1641875"/>
    <lineage>
        <taxon>Bacteria</taxon>
        <taxon>Pseudomonadati</taxon>
        <taxon>Pseudomonadota</taxon>
        <taxon>Alphaproteobacteria</taxon>
        <taxon>Rhodobacterales</taxon>
        <taxon>Roseobacteraceae</taxon>
        <taxon>Roseovarius</taxon>
    </lineage>
</organism>
<comment type="caution">
    <text evidence="1">The sequence shown here is derived from an EMBL/GenBank/DDBJ whole genome shotgun (WGS) entry which is preliminary data.</text>
</comment>
<dbReference type="EMBL" id="LAXJ01000041">
    <property type="protein sequence ID" value="KRS10253.1"/>
    <property type="molecule type" value="Genomic_DNA"/>
</dbReference>
<evidence type="ECO:0000313" key="1">
    <source>
        <dbReference type="EMBL" id="KRS10253.1"/>
    </source>
</evidence>
<proteinExistence type="predicted"/>
<dbReference type="OrthoDB" id="7866726at2"/>
<dbReference type="RefSeq" id="WP_057796964.1">
    <property type="nucleotide sequence ID" value="NZ_LAXJ01000041.1"/>
</dbReference>
<evidence type="ECO:0000313" key="2">
    <source>
        <dbReference type="Proteomes" id="UP000051295"/>
    </source>
</evidence>
<protein>
    <submittedName>
        <fullName evidence="1">Uncharacterized protein</fullName>
    </submittedName>
</protein>
<keyword evidence="2" id="KW-1185">Reference proteome</keyword>
<dbReference type="AlphaFoldDB" id="A0A0T5NMV3"/>
<dbReference type="STRING" id="1641875.XM53_22120"/>
<gene>
    <name evidence="1" type="ORF">XM53_22120</name>
</gene>